<comment type="caution">
    <text evidence="3">The sequence shown here is derived from an EMBL/GenBank/DDBJ whole genome shotgun (WGS) entry which is preliminary data.</text>
</comment>
<feature type="transmembrane region" description="Helical" evidence="2">
    <location>
        <begin position="55"/>
        <end position="81"/>
    </location>
</feature>
<proteinExistence type="predicted"/>
<dbReference type="AlphaFoldDB" id="A0A8H6M1K1"/>
<evidence type="ECO:0000256" key="2">
    <source>
        <dbReference type="SAM" id="Phobius"/>
    </source>
</evidence>
<feature type="region of interest" description="Disordered" evidence="1">
    <location>
        <begin position="316"/>
        <end position="335"/>
    </location>
</feature>
<feature type="transmembrane region" description="Helical" evidence="2">
    <location>
        <begin position="136"/>
        <end position="160"/>
    </location>
</feature>
<dbReference type="OrthoDB" id="3346544at2759"/>
<keyword evidence="4" id="KW-1185">Reference proteome</keyword>
<organism evidence="3 4">
    <name type="scientific">Ephemerocybe angulata</name>
    <dbReference type="NCBI Taxonomy" id="980116"/>
    <lineage>
        <taxon>Eukaryota</taxon>
        <taxon>Fungi</taxon>
        <taxon>Dikarya</taxon>
        <taxon>Basidiomycota</taxon>
        <taxon>Agaricomycotina</taxon>
        <taxon>Agaricomycetes</taxon>
        <taxon>Agaricomycetidae</taxon>
        <taxon>Agaricales</taxon>
        <taxon>Agaricineae</taxon>
        <taxon>Psathyrellaceae</taxon>
        <taxon>Ephemerocybe</taxon>
    </lineage>
</organism>
<evidence type="ECO:0000313" key="3">
    <source>
        <dbReference type="EMBL" id="KAF6751010.1"/>
    </source>
</evidence>
<feature type="transmembrane region" description="Helical" evidence="2">
    <location>
        <begin position="248"/>
        <end position="269"/>
    </location>
</feature>
<accession>A0A8H6M1K1</accession>
<keyword evidence="2" id="KW-0812">Transmembrane</keyword>
<name>A0A8H6M1K1_9AGAR</name>
<reference evidence="3 4" key="1">
    <citation type="submission" date="2020-07" db="EMBL/GenBank/DDBJ databases">
        <title>Comparative genomics of pyrophilous fungi reveals a link between fire events and developmental genes.</title>
        <authorList>
            <consortium name="DOE Joint Genome Institute"/>
            <person name="Steindorff A.S."/>
            <person name="Carver A."/>
            <person name="Calhoun S."/>
            <person name="Stillman K."/>
            <person name="Liu H."/>
            <person name="Lipzen A."/>
            <person name="Pangilinan J."/>
            <person name="Labutti K."/>
            <person name="Bruns T.D."/>
            <person name="Grigoriev I.V."/>
        </authorList>
    </citation>
    <scope>NUCLEOTIDE SEQUENCE [LARGE SCALE GENOMIC DNA]</scope>
    <source>
        <strain evidence="3 4">CBS 144469</strain>
    </source>
</reference>
<feature type="transmembrane region" description="Helical" evidence="2">
    <location>
        <begin position="217"/>
        <end position="242"/>
    </location>
</feature>
<evidence type="ECO:0000256" key="1">
    <source>
        <dbReference type="SAM" id="MobiDB-lite"/>
    </source>
</evidence>
<feature type="transmembrane region" description="Helical" evidence="2">
    <location>
        <begin position="15"/>
        <end position="35"/>
    </location>
</feature>
<feature type="transmembrane region" description="Helical" evidence="2">
    <location>
        <begin position="180"/>
        <end position="197"/>
    </location>
</feature>
<feature type="transmembrane region" description="Helical" evidence="2">
    <location>
        <begin position="107"/>
        <end position="129"/>
    </location>
</feature>
<keyword evidence="2" id="KW-1133">Transmembrane helix</keyword>
<dbReference type="EMBL" id="JACGCI010000053">
    <property type="protein sequence ID" value="KAF6751010.1"/>
    <property type="molecule type" value="Genomic_DNA"/>
</dbReference>
<dbReference type="Proteomes" id="UP000521943">
    <property type="component" value="Unassembled WGS sequence"/>
</dbReference>
<protein>
    <submittedName>
        <fullName evidence="3">Uncharacterized protein</fullName>
    </submittedName>
</protein>
<evidence type="ECO:0000313" key="4">
    <source>
        <dbReference type="Proteomes" id="UP000521943"/>
    </source>
</evidence>
<keyword evidence="2" id="KW-0472">Membrane</keyword>
<sequence>MPVWKGNDRIDQVCLLAAAWLETLFYGFYACLFTFAMRIMITRRASSEKSTVRKIFFGSIILMFVTATVHECECLTTYRLLRAFGFMLSPTGVPVGYLRMDTYWDNYAYSVMNGIMTWVADALVIYRCYVIWGSNVYVIILPTLLSLAAMAVNLTLYIWWGHQWTSYEGVEPFVNLAYPLPFAQNVLTTGLIAWKIIRQHRRSQSSGLVSVPTNMSLLTVARIIVESAMLYTIMLLMMIIFYFDGHPIQYTIRGALIPSIGIVFLLIAIRVDAARDQLSEYAGSDASVPPWVLDSNPVFRPSLVLPANGDEASDAGEVELQMWSSQGPKPGPTEV</sequence>
<gene>
    <name evidence="3" type="ORF">DFP72DRAFT_909025</name>
</gene>